<dbReference type="Gene3D" id="1.10.443.10">
    <property type="entry name" value="Intergrase catalytic core"/>
    <property type="match status" value="1"/>
</dbReference>
<feature type="domain" description="Tyr recombinase" evidence="4">
    <location>
        <begin position="135"/>
        <end position="302"/>
    </location>
</feature>
<dbReference type="Proteomes" id="UP000283732">
    <property type="component" value="Unassembled WGS sequence"/>
</dbReference>
<dbReference type="InterPro" id="IPR013762">
    <property type="entry name" value="Integrase-like_cat_sf"/>
</dbReference>
<dbReference type="PANTHER" id="PTHR30349">
    <property type="entry name" value="PHAGE INTEGRASE-RELATED"/>
    <property type="match status" value="1"/>
</dbReference>
<comment type="caution">
    <text evidence="6">The sequence shown here is derived from an EMBL/GenBank/DDBJ whole genome shotgun (WGS) entry which is preliminary data.</text>
</comment>
<dbReference type="PANTHER" id="PTHR30349:SF64">
    <property type="entry name" value="PROPHAGE INTEGRASE INTD-RELATED"/>
    <property type="match status" value="1"/>
</dbReference>
<dbReference type="GO" id="GO:0006310">
    <property type="term" value="P:DNA recombination"/>
    <property type="evidence" value="ECO:0007669"/>
    <property type="project" value="UniProtKB-KW"/>
</dbReference>
<evidence type="ECO:0000256" key="1">
    <source>
        <dbReference type="ARBA" id="ARBA00008857"/>
    </source>
</evidence>
<dbReference type="InterPro" id="IPR050090">
    <property type="entry name" value="Tyrosine_recombinase_XerCD"/>
</dbReference>
<sequence>MEALQFDLSKSNEVRLQSEYFRNLPSCDFMEFAILFINMKKRGKFFSMYKNLLDHFYKYQQFINRRFRTNQIGKEDIDDFVRYLHIDKGLKLSTIKSMITKLKYLIEKAYLNGWAVDDSYSDAKVVENDSTFVYLTEKEIARIYYYKGLTPWEEEIRDTFIVGCMTGQRYSDYSRLSADNIKGDNIHILQQKTKNKAVVPLTDYVREVFAKYGGKMPRARCIQYFDKAIKKVCKKVGLDDLVVYEEERAGEIVLVKKHKYEMISSHTARRTFVTNMNKNNVPSEKTRKCTGHKSTACFDRYDKMTLEDNARSLAGNGYLI</sequence>
<evidence type="ECO:0000259" key="4">
    <source>
        <dbReference type="Pfam" id="PF00589"/>
    </source>
</evidence>
<name>A0A414XJG5_9BACT</name>
<proteinExistence type="inferred from homology"/>
<keyword evidence="2" id="KW-0238">DNA-binding</keyword>
<feature type="domain" description="Phage integrase SAM-like" evidence="5">
    <location>
        <begin position="35"/>
        <end position="124"/>
    </location>
</feature>
<dbReference type="InterPro" id="IPR011010">
    <property type="entry name" value="DNA_brk_join_enz"/>
</dbReference>
<organism evidence="6 7">
    <name type="scientific">Parabacteroides merdae</name>
    <dbReference type="NCBI Taxonomy" id="46503"/>
    <lineage>
        <taxon>Bacteria</taxon>
        <taxon>Pseudomonadati</taxon>
        <taxon>Bacteroidota</taxon>
        <taxon>Bacteroidia</taxon>
        <taxon>Bacteroidales</taxon>
        <taxon>Tannerellaceae</taxon>
        <taxon>Parabacteroides</taxon>
    </lineage>
</organism>
<dbReference type="RefSeq" id="WP_122291572.1">
    <property type="nucleotide sequence ID" value="NZ_QRKC01000015.1"/>
</dbReference>
<dbReference type="Pfam" id="PF00589">
    <property type="entry name" value="Phage_integrase"/>
    <property type="match status" value="1"/>
</dbReference>
<gene>
    <name evidence="6" type="ORF">DW191_19085</name>
</gene>
<reference evidence="6 7" key="1">
    <citation type="submission" date="2018-08" db="EMBL/GenBank/DDBJ databases">
        <title>A genome reference for cultivated species of the human gut microbiota.</title>
        <authorList>
            <person name="Zou Y."/>
            <person name="Xue W."/>
            <person name="Luo G."/>
        </authorList>
    </citation>
    <scope>NUCLEOTIDE SEQUENCE [LARGE SCALE GENOMIC DNA]</scope>
    <source>
        <strain evidence="6 7">AM16-50</strain>
    </source>
</reference>
<protein>
    <submittedName>
        <fullName evidence="6">Recombinase</fullName>
    </submittedName>
</protein>
<evidence type="ECO:0000256" key="3">
    <source>
        <dbReference type="ARBA" id="ARBA00023172"/>
    </source>
</evidence>
<comment type="similarity">
    <text evidence="1">Belongs to the 'phage' integrase family.</text>
</comment>
<evidence type="ECO:0000256" key="2">
    <source>
        <dbReference type="ARBA" id="ARBA00023125"/>
    </source>
</evidence>
<dbReference type="Gene3D" id="1.10.150.130">
    <property type="match status" value="1"/>
</dbReference>
<dbReference type="InterPro" id="IPR002104">
    <property type="entry name" value="Integrase_catalytic"/>
</dbReference>
<evidence type="ECO:0000259" key="5">
    <source>
        <dbReference type="Pfam" id="PF13102"/>
    </source>
</evidence>
<evidence type="ECO:0000313" key="6">
    <source>
        <dbReference type="EMBL" id="RHH74003.1"/>
    </source>
</evidence>
<dbReference type="InterPro" id="IPR025269">
    <property type="entry name" value="SAM-like_dom"/>
</dbReference>
<dbReference type="GO" id="GO:0003677">
    <property type="term" value="F:DNA binding"/>
    <property type="evidence" value="ECO:0007669"/>
    <property type="project" value="UniProtKB-KW"/>
</dbReference>
<dbReference type="GO" id="GO:0015074">
    <property type="term" value="P:DNA integration"/>
    <property type="evidence" value="ECO:0007669"/>
    <property type="project" value="InterPro"/>
</dbReference>
<dbReference type="InterPro" id="IPR010998">
    <property type="entry name" value="Integrase_recombinase_N"/>
</dbReference>
<keyword evidence="3" id="KW-0233">DNA recombination</keyword>
<dbReference type="AlphaFoldDB" id="A0A414XJG5"/>
<evidence type="ECO:0000313" key="7">
    <source>
        <dbReference type="Proteomes" id="UP000283732"/>
    </source>
</evidence>
<dbReference type="Pfam" id="PF13102">
    <property type="entry name" value="Phage_int_SAM_5"/>
    <property type="match status" value="1"/>
</dbReference>
<dbReference type="SUPFAM" id="SSF56349">
    <property type="entry name" value="DNA breaking-rejoining enzymes"/>
    <property type="match status" value="1"/>
</dbReference>
<accession>A0A414XJG5</accession>
<dbReference type="EMBL" id="QRKC01000015">
    <property type="protein sequence ID" value="RHH74003.1"/>
    <property type="molecule type" value="Genomic_DNA"/>
</dbReference>